<keyword evidence="6" id="KW-0175">Coiled coil</keyword>
<dbReference type="Gene3D" id="2.130.10.10">
    <property type="entry name" value="YVTN repeat-like/Quinoprotein amine dehydrogenase"/>
    <property type="match status" value="1"/>
</dbReference>
<keyword evidence="12" id="KW-1185">Reference proteome</keyword>
<organism evidence="11 12">
    <name type="scientific">Octopus vulgaris</name>
    <name type="common">Common octopus</name>
    <dbReference type="NCBI Taxonomy" id="6645"/>
    <lineage>
        <taxon>Eukaryota</taxon>
        <taxon>Metazoa</taxon>
        <taxon>Spiralia</taxon>
        <taxon>Lophotrochozoa</taxon>
        <taxon>Mollusca</taxon>
        <taxon>Cephalopoda</taxon>
        <taxon>Coleoidea</taxon>
        <taxon>Octopodiformes</taxon>
        <taxon>Octopoda</taxon>
        <taxon>Incirrata</taxon>
        <taxon>Octopodidae</taxon>
        <taxon>Octopus</taxon>
    </lineage>
</organism>
<feature type="region of interest" description="Disordered" evidence="7">
    <location>
        <begin position="514"/>
        <end position="605"/>
    </location>
</feature>
<evidence type="ECO:0000256" key="2">
    <source>
        <dbReference type="ARBA" id="ARBA00005264"/>
    </source>
</evidence>
<feature type="compositionally biased region" description="Acidic residues" evidence="7">
    <location>
        <begin position="543"/>
        <end position="556"/>
    </location>
</feature>
<keyword evidence="4" id="KW-0677">Repeat</keyword>
<gene>
    <name evidence="11" type="ORF">OCTVUL_1B006119</name>
</gene>
<dbReference type="PANTHER" id="PTHR14927">
    <property type="entry name" value="NUCLEOLAR PROTEIN 10"/>
    <property type="match status" value="1"/>
</dbReference>
<dbReference type="GO" id="GO:0000462">
    <property type="term" value="P:maturation of SSU-rRNA from tricistronic rRNA transcript (SSU-rRNA, 5.8S rRNA, LSU-rRNA)"/>
    <property type="evidence" value="ECO:0007669"/>
    <property type="project" value="TreeGrafter"/>
</dbReference>
<evidence type="ECO:0000259" key="10">
    <source>
        <dbReference type="Pfam" id="PF23098"/>
    </source>
</evidence>
<feature type="domain" description="Nucleolar protein 10-like second" evidence="9">
    <location>
        <begin position="366"/>
        <end position="413"/>
    </location>
</feature>
<dbReference type="Pfam" id="PF23098">
    <property type="entry name" value="Beta-prop_NOL10_N"/>
    <property type="match status" value="1"/>
</dbReference>
<dbReference type="InterPro" id="IPR036322">
    <property type="entry name" value="WD40_repeat_dom_sf"/>
</dbReference>
<evidence type="ECO:0000259" key="9">
    <source>
        <dbReference type="Pfam" id="PF23097"/>
    </source>
</evidence>
<dbReference type="PANTHER" id="PTHR14927:SF0">
    <property type="entry name" value="NUCLEOLAR PROTEIN 10"/>
    <property type="match status" value="1"/>
</dbReference>
<feature type="domain" description="NUC153" evidence="8">
    <location>
        <begin position="480"/>
        <end position="506"/>
    </location>
</feature>
<keyword evidence="3" id="KW-0853">WD repeat</keyword>
<dbReference type="Pfam" id="PF08159">
    <property type="entry name" value="NUC153"/>
    <property type="match status" value="1"/>
</dbReference>
<feature type="compositionally biased region" description="Basic and acidic residues" evidence="7">
    <location>
        <begin position="523"/>
        <end position="542"/>
    </location>
</feature>
<feature type="coiled-coil region" evidence="6">
    <location>
        <begin position="622"/>
        <end position="681"/>
    </location>
</feature>
<evidence type="ECO:0000256" key="5">
    <source>
        <dbReference type="ARBA" id="ARBA00023242"/>
    </source>
</evidence>
<evidence type="ECO:0000256" key="7">
    <source>
        <dbReference type="SAM" id="MobiDB-lite"/>
    </source>
</evidence>
<dbReference type="Proteomes" id="UP001162480">
    <property type="component" value="Chromosome 9"/>
</dbReference>
<dbReference type="InterPro" id="IPR015943">
    <property type="entry name" value="WD40/YVTN_repeat-like_dom_sf"/>
</dbReference>
<accession>A0AA36F8G4</accession>
<dbReference type="InterPro" id="IPR012580">
    <property type="entry name" value="NUC153"/>
</dbReference>
<dbReference type="InterPro" id="IPR040382">
    <property type="entry name" value="NOL10/Enp2"/>
</dbReference>
<dbReference type="InterPro" id="IPR029063">
    <property type="entry name" value="SAM-dependent_MTases_sf"/>
</dbReference>
<dbReference type="GO" id="GO:0032040">
    <property type="term" value="C:small-subunit processome"/>
    <property type="evidence" value="ECO:0007669"/>
    <property type="project" value="TreeGrafter"/>
</dbReference>
<name>A0AA36F8G4_OCTVU</name>
<dbReference type="EMBL" id="OX597822">
    <property type="protein sequence ID" value="CAI9728134.1"/>
    <property type="molecule type" value="Genomic_DNA"/>
</dbReference>
<dbReference type="InterPro" id="IPR056551">
    <property type="entry name" value="Beta-prop_NOL10_N"/>
</dbReference>
<dbReference type="SUPFAM" id="SSF50978">
    <property type="entry name" value="WD40 repeat-like"/>
    <property type="match status" value="1"/>
</dbReference>
<evidence type="ECO:0000313" key="11">
    <source>
        <dbReference type="EMBL" id="CAI9728134.1"/>
    </source>
</evidence>
<evidence type="ECO:0000259" key="8">
    <source>
        <dbReference type="Pfam" id="PF08159"/>
    </source>
</evidence>
<evidence type="ECO:0000256" key="1">
    <source>
        <dbReference type="ARBA" id="ARBA00004604"/>
    </source>
</evidence>
<sequence>MQFSYANEVKIYNLSAGKSLPEWLTDRKKRELQKNDLDIRQRIELIQDFEMPSLSSTISVTPDGNNIYVTGSYKPRVHCYDLTNLSLKFERGLDREVIKTKVLSEDFSKLVFLEVNRYVEFHNQAGTYYCTRVPKYGFDMTYHTSLCDLFIVGASSQVYRLNLELGRFMLPFQTNSTTSNCCDMNMYHELFTCGTREGTIECWDPRSKNRVGLLSPNFKEHIKVDSKPAVTALKYQDALKFGVGTSSGHVLLYDLRSNQPLLVKDHHYGLPIKSIYFHNQEDLVLSLDAKTLRFWNQHTGKAYTAIEPGVPLTDLAVYPNSGMVFLTNEAPKIRVYFLPSIGTAPKWCSFLDSLTEELEESKIETVYDDYKFVTRNELEEIGLSHLIGSKMLRAYMHGYFMDTRLYHKAKAIIEPFAYDKYKKEKIRETIEKSRTTHVKLEKLPPINKDLAVKLMEDLEEDEKQGADAKKSEKLPNLLKDKRFSAMFHNKNFRIDRTSKEFHLISPLITKLEKDLHKKQKKKEVKDQFKPVEQEELEGKASEDESSSDDSTSEEDEVKVKKELREQHRRVEGKRKLKEKKDKGGGGGADVKNDLTNSESKASAEKSKPKFFELKEGDDVLPKAKKKNKKSLFERLNEEKEDEAKVSRDTLSGHMEFSFTLKKDKDEELEHKKRKEHHLERKKLPTTTQVQNVMRALKGPSGGTLLDIGSGDGRIVLEAAKHGFKATGVELNIWLVLYSKFRSWRLGLNQRAGFVRQDLWKTDLSEFDNIVIFGVEQMMMPLKDKLNKEMHSSMSVVACRFPFPDWEPYQTIGTGIDTVWLYRKSSSPSIKEHNTEDLEMER</sequence>
<dbReference type="GO" id="GO:0030686">
    <property type="term" value="C:90S preribosome"/>
    <property type="evidence" value="ECO:0007669"/>
    <property type="project" value="TreeGrafter"/>
</dbReference>
<dbReference type="AlphaFoldDB" id="A0AA36F8G4"/>
<evidence type="ECO:0000256" key="4">
    <source>
        <dbReference type="ARBA" id="ARBA00022737"/>
    </source>
</evidence>
<dbReference type="SUPFAM" id="SSF53335">
    <property type="entry name" value="S-adenosyl-L-methionine-dependent methyltransferases"/>
    <property type="match status" value="1"/>
</dbReference>
<protein>
    <submittedName>
        <fullName evidence="11">10 isoform X1</fullName>
    </submittedName>
</protein>
<comment type="subcellular location">
    <subcellularLocation>
        <location evidence="1">Nucleus</location>
        <location evidence="1">Nucleolus</location>
    </subcellularLocation>
</comment>
<evidence type="ECO:0000313" key="12">
    <source>
        <dbReference type="Proteomes" id="UP001162480"/>
    </source>
</evidence>
<keyword evidence="5" id="KW-0539">Nucleus</keyword>
<feature type="compositionally biased region" description="Basic and acidic residues" evidence="7">
    <location>
        <begin position="557"/>
        <end position="569"/>
    </location>
</feature>
<evidence type="ECO:0000256" key="3">
    <source>
        <dbReference type="ARBA" id="ARBA00022574"/>
    </source>
</evidence>
<dbReference type="InterPro" id="IPR056550">
    <property type="entry name" value="NOL10_2nd"/>
</dbReference>
<reference evidence="11" key="1">
    <citation type="submission" date="2023-08" db="EMBL/GenBank/DDBJ databases">
        <authorList>
            <person name="Alioto T."/>
            <person name="Alioto T."/>
            <person name="Gomez Garrido J."/>
        </authorList>
    </citation>
    <scope>NUCLEOTIDE SEQUENCE</scope>
</reference>
<comment type="similarity">
    <text evidence="2">Belongs to the WD repeat NOL10/ENP2 family.</text>
</comment>
<feature type="domain" description="Nucleolar protein 10-like N-terminal" evidence="10">
    <location>
        <begin position="1"/>
        <end position="364"/>
    </location>
</feature>
<dbReference type="Pfam" id="PF23097">
    <property type="entry name" value="NOL10_2nd"/>
    <property type="match status" value="1"/>
</dbReference>
<proteinExistence type="inferred from homology"/>
<dbReference type="Gene3D" id="3.40.50.150">
    <property type="entry name" value="Vaccinia Virus protein VP39"/>
    <property type="match status" value="1"/>
</dbReference>
<evidence type="ECO:0000256" key="6">
    <source>
        <dbReference type="SAM" id="Coils"/>
    </source>
</evidence>